<dbReference type="SUPFAM" id="SSF47413">
    <property type="entry name" value="lambda repressor-like DNA-binding domains"/>
    <property type="match status" value="1"/>
</dbReference>
<sequence>MPTPEEAMALFSKRLYALLNEHNINQAELAKKLGVSESTVGKWLLMKSLPRMGIIQKLSEMFHVSKSYFLEEVVDDRQAYYLNPETAELAEQLRTNAGLRMLFKASADLDPDKMKEAYNYVQYLKSKEPK</sequence>
<dbReference type="Pfam" id="PF01381">
    <property type="entry name" value="HTH_3"/>
    <property type="match status" value="1"/>
</dbReference>
<dbReference type="Gene3D" id="1.10.260.40">
    <property type="entry name" value="lambda repressor-like DNA-binding domains"/>
    <property type="match status" value="1"/>
</dbReference>
<comment type="caution">
    <text evidence="2">The sequence shown here is derived from an EMBL/GenBank/DDBJ whole genome shotgun (WGS) entry which is preliminary data.</text>
</comment>
<dbReference type="Proteomes" id="UP000754226">
    <property type="component" value="Unassembled WGS sequence"/>
</dbReference>
<dbReference type="GO" id="GO:0003677">
    <property type="term" value="F:DNA binding"/>
    <property type="evidence" value="ECO:0007669"/>
    <property type="project" value="InterPro"/>
</dbReference>
<dbReference type="CDD" id="cd00093">
    <property type="entry name" value="HTH_XRE"/>
    <property type="match status" value="1"/>
</dbReference>
<dbReference type="PROSITE" id="PS50943">
    <property type="entry name" value="HTH_CROC1"/>
    <property type="match status" value="1"/>
</dbReference>
<accession>A0A943EEX4</accession>
<proteinExistence type="predicted"/>
<gene>
    <name evidence="2" type="ORF">KHX13_05605</name>
</gene>
<name>A0A943EEX4_9FIRM</name>
<dbReference type="EMBL" id="JAGZCZ010000005">
    <property type="protein sequence ID" value="MBS5519790.1"/>
    <property type="molecule type" value="Genomic_DNA"/>
</dbReference>
<dbReference type="SMART" id="SM00530">
    <property type="entry name" value="HTH_XRE"/>
    <property type="match status" value="1"/>
</dbReference>
<evidence type="ECO:0000313" key="3">
    <source>
        <dbReference type="Proteomes" id="UP000754226"/>
    </source>
</evidence>
<reference evidence="2" key="1">
    <citation type="submission" date="2021-02" db="EMBL/GenBank/DDBJ databases">
        <title>Infant gut strain persistence is associated with maternal origin, phylogeny, and functional potential including surface adhesion and iron acquisition.</title>
        <authorList>
            <person name="Lou Y.C."/>
        </authorList>
    </citation>
    <scope>NUCLEOTIDE SEQUENCE</scope>
    <source>
        <strain evidence="2">L3_106_000M1_dasL3_106_000M1_concoct_15</strain>
    </source>
</reference>
<evidence type="ECO:0000259" key="1">
    <source>
        <dbReference type="PROSITE" id="PS50943"/>
    </source>
</evidence>
<dbReference type="InterPro" id="IPR010982">
    <property type="entry name" value="Lambda_DNA-bd_dom_sf"/>
</dbReference>
<dbReference type="AlphaFoldDB" id="A0A943EEX4"/>
<feature type="domain" description="HTH cro/C1-type" evidence="1">
    <location>
        <begin position="15"/>
        <end position="69"/>
    </location>
</feature>
<dbReference type="InterPro" id="IPR001387">
    <property type="entry name" value="Cro/C1-type_HTH"/>
</dbReference>
<organism evidence="2 3">
    <name type="scientific">Acidaminococcus intestini</name>
    <dbReference type="NCBI Taxonomy" id="187327"/>
    <lineage>
        <taxon>Bacteria</taxon>
        <taxon>Bacillati</taxon>
        <taxon>Bacillota</taxon>
        <taxon>Negativicutes</taxon>
        <taxon>Acidaminococcales</taxon>
        <taxon>Acidaminococcaceae</taxon>
        <taxon>Acidaminococcus</taxon>
    </lineage>
</organism>
<protein>
    <submittedName>
        <fullName evidence="2">Helix-turn-helix transcriptional regulator</fullName>
    </submittedName>
</protein>
<evidence type="ECO:0000313" key="2">
    <source>
        <dbReference type="EMBL" id="MBS5519790.1"/>
    </source>
</evidence>